<dbReference type="SMART" id="SM00220">
    <property type="entry name" value="S_TKc"/>
    <property type="match status" value="1"/>
</dbReference>
<dbReference type="GO" id="GO:0005524">
    <property type="term" value="F:ATP binding"/>
    <property type="evidence" value="ECO:0007669"/>
    <property type="project" value="UniProtKB-UniRule"/>
</dbReference>
<reference evidence="5" key="1">
    <citation type="journal article" date="2023" name="bioRxiv">
        <title>Complete genome of the Medicago anthracnose fungus, Colletotrichum destructivum, reveals a mini-chromosome-like region within a core chromosome.</title>
        <authorList>
            <person name="Lapalu N."/>
            <person name="Simon A."/>
            <person name="Lu A."/>
            <person name="Plaumann P.-L."/>
            <person name="Amselem J."/>
            <person name="Pigne S."/>
            <person name="Auger A."/>
            <person name="Koch C."/>
            <person name="Dallery J.-F."/>
            <person name="O'Connell R.J."/>
        </authorList>
    </citation>
    <scope>NUCLEOTIDE SEQUENCE [LARGE SCALE GENOMIC DNA]</scope>
    <source>
        <strain evidence="5">CBS 520.97</strain>
    </source>
</reference>
<feature type="binding site" evidence="1">
    <location>
        <position position="145"/>
    </location>
    <ligand>
        <name>ATP</name>
        <dbReference type="ChEBI" id="CHEBI:30616"/>
    </ligand>
</feature>
<evidence type="ECO:0000313" key="4">
    <source>
        <dbReference type="EMBL" id="WQF87347.1"/>
    </source>
</evidence>
<protein>
    <recommendedName>
        <fullName evidence="3">Protein kinase domain-containing protein</fullName>
    </recommendedName>
</protein>
<evidence type="ECO:0000256" key="2">
    <source>
        <dbReference type="SAM" id="MobiDB-lite"/>
    </source>
</evidence>
<keyword evidence="1" id="KW-0547">Nucleotide-binding</keyword>
<dbReference type="InterPro" id="IPR000719">
    <property type="entry name" value="Prot_kinase_dom"/>
</dbReference>
<evidence type="ECO:0000259" key="3">
    <source>
        <dbReference type="PROSITE" id="PS50011"/>
    </source>
</evidence>
<keyword evidence="5" id="KW-1185">Reference proteome</keyword>
<feature type="compositionally biased region" description="Low complexity" evidence="2">
    <location>
        <begin position="700"/>
        <end position="722"/>
    </location>
</feature>
<dbReference type="KEGG" id="cdet:87948861"/>
<dbReference type="GO" id="GO:0004672">
    <property type="term" value="F:protein kinase activity"/>
    <property type="evidence" value="ECO:0007669"/>
    <property type="project" value="InterPro"/>
</dbReference>
<feature type="region of interest" description="Disordered" evidence="2">
    <location>
        <begin position="525"/>
        <end position="562"/>
    </location>
</feature>
<dbReference type="EMBL" id="CP137312">
    <property type="protein sequence ID" value="WQF87347.1"/>
    <property type="molecule type" value="Genomic_DNA"/>
</dbReference>
<dbReference type="AlphaFoldDB" id="A0AAX4IW97"/>
<feature type="region of interest" description="Disordered" evidence="2">
    <location>
        <begin position="700"/>
        <end position="737"/>
    </location>
</feature>
<proteinExistence type="predicted"/>
<name>A0AAX4IW97_9PEZI</name>
<dbReference type="InterPro" id="IPR017441">
    <property type="entry name" value="Protein_kinase_ATP_BS"/>
</dbReference>
<dbReference type="GeneID" id="87948861"/>
<dbReference type="Gene3D" id="1.10.510.10">
    <property type="entry name" value="Transferase(Phosphotransferase) domain 1"/>
    <property type="match status" value="1"/>
</dbReference>
<organism evidence="4 5">
    <name type="scientific">Colletotrichum destructivum</name>
    <dbReference type="NCBI Taxonomy" id="34406"/>
    <lineage>
        <taxon>Eukaryota</taxon>
        <taxon>Fungi</taxon>
        <taxon>Dikarya</taxon>
        <taxon>Ascomycota</taxon>
        <taxon>Pezizomycotina</taxon>
        <taxon>Sordariomycetes</taxon>
        <taxon>Hypocreomycetidae</taxon>
        <taxon>Glomerellales</taxon>
        <taxon>Glomerellaceae</taxon>
        <taxon>Colletotrichum</taxon>
        <taxon>Colletotrichum destructivum species complex</taxon>
    </lineage>
</organism>
<dbReference type="PROSITE" id="PS00107">
    <property type="entry name" value="PROTEIN_KINASE_ATP"/>
    <property type="match status" value="1"/>
</dbReference>
<gene>
    <name evidence="4" type="ORF">CDEST_12361</name>
</gene>
<dbReference type="SUPFAM" id="SSF56112">
    <property type="entry name" value="Protein kinase-like (PK-like)"/>
    <property type="match status" value="1"/>
</dbReference>
<dbReference type="RefSeq" id="XP_062784568.1">
    <property type="nucleotide sequence ID" value="XM_062928517.1"/>
</dbReference>
<evidence type="ECO:0000313" key="5">
    <source>
        <dbReference type="Proteomes" id="UP001322277"/>
    </source>
</evidence>
<feature type="compositionally biased region" description="Polar residues" evidence="2">
    <location>
        <begin position="1"/>
        <end position="16"/>
    </location>
</feature>
<feature type="compositionally biased region" description="Basic and acidic residues" evidence="2">
    <location>
        <begin position="532"/>
        <end position="541"/>
    </location>
</feature>
<dbReference type="InterPro" id="IPR053083">
    <property type="entry name" value="TF_kinase-domain_protein"/>
</dbReference>
<sequence>MSRSVFQQQLEHQNGPHQPDCPCRGPGEDLLTYRRRLRNESSAKMAAVRGEKYNKIKDNGRMTDKRFGSVVFDTEPHGLAQPYETQDFSAADLDAAIRKYGQWGETPYKGYGVVVQKIIGAGRFGIIALVHCLREGGAIVPCVLKLEKHRHHVHGTLAREEFALKKFKGAKHILKILDLTEKIKEERFDDSKLYAAGQVGRQPGRGPGDEERDKLWHLENFAHQPIRNFIFVEHAAQGDLNMWLSKASRSGTRWPVRAIWMLFKSLAQGLAGMGHPLQERFDGSRSEWDPNDSIEENLPDDFPMSEMYQPQSTTHFDLEPRNVLASSSMTNGNMPVFKIADFGSVQFFSQIAMHKQYFDKELFWKCRFSGKGNYFAPEQFTRQWDFLNVQTHLADDNAPNPFVAEDGTKPPLAGNYGMHSNVFQVGVIIWCAITLCAFQPLTATTLTLPNGREVVTWGGALQHGRFNNVDKQLKCLVQHCMAEEPANRPSLGVLMRTIEDRLGSNDLESEVVVADWAHKFFSSPQSARNGGLKREFPGGDRDGDEEDAKRYAPRPRTEAQPMNQNVFQEPAHALNLLNQPVGNQQGGVSLQPAAADYPGPFVVNNTPAIDPRILQMSPREQMPPPIPPFGVQQVDTFTFGGNQMEQNTTAANFQPGGYFNVNAQYGENPFQPPMQQQQPQQQMQQQPMLFDPMQYMLPFNQPIQPRQNQPQQLRLQSQQQQLFGADQNQGLPEGDLW</sequence>
<keyword evidence="1" id="KW-0067">ATP-binding</keyword>
<accession>A0AAX4IW97</accession>
<feature type="domain" description="Protein kinase" evidence="3">
    <location>
        <begin position="113"/>
        <end position="521"/>
    </location>
</feature>
<dbReference type="Proteomes" id="UP001322277">
    <property type="component" value="Chromosome 8"/>
</dbReference>
<dbReference type="PROSITE" id="PS50011">
    <property type="entry name" value="PROTEIN_KINASE_DOM"/>
    <property type="match status" value="1"/>
</dbReference>
<dbReference type="InterPro" id="IPR011009">
    <property type="entry name" value="Kinase-like_dom_sf"/>
</dbReference>
<feature type="region of interest" description="Disordered" evidence="2">
    <location>
        <begin position="1"/>
        <end position="27"/>
    </location>
</feature>
<evidence type="ECO:0000256" key="1">
    <source>
        <dbReference type="PROSITE-ProRule" id="PRU10141"/>
    </source>
</evidence>
<dbReference type="PANTHER" id="PTHR44305">
    <property type="entry name" value="SI:DKEY-192D15.2-RELATED"/>
    <property type="match status" value="1"/>
</dbReference>